<feature type="region of interest" description="Disordered" evidence="2">
    <location>
        <begin position="264"/>
        <end position="293"/>
    </location>
</feature>
<evidence type="ECO:0000256" key="2">
    <source>
        <dbReference type="SAM" id="MobiDB-lite"/>
    </source>
</evidence>
<proteinExistence type="predicted"/>
<feature type="region of interest" description="Disordered" evidence="2">
    <location>
        <begin position="120"/>
        <end position="139"/>
    </location>
</feature>
<protein>
    <submittedName>
        <fullName evidence="3">Uncharacterized protein</fullName>
    </submittedName>
</protein>
<dbReference type="AlphaFoldDB" id="A0A4U7APA9"/>
<evidence type="ECO:0000313" key="4">
    <source>
        <dbReference type="Proteomes" id="UP000308133"/>
    </source>
</evidence>
<keyword evidence="1" id="KW-0175">Coiled coil</keyword>
<evidence type="ECO:0000313" key="3">
    <source>
        <dbReference type="EMBL" id="TKX19739.1"/>
    </source>
</evidence>
<sequence>MAPRTQQTILAPTAALPAMTANPLMTVIANNIQQQHEQIRFMLEDGSRQYEHQAQQYVRQAEEYLQQVQQYGQRIVQQYGQQYGHLGNTISSPVSITACNTETIDQISMVKINITRRLTKGHGPDHRIAGSPGRSSQRLQTTFSTSSFRAASAAVKSSTTATPSPTGCFGWNLFQPVVNHGHITSEQRPTAERVAEQLAAAPAQTQSAVALAPVQTQTNREPDVASAPPTLTIDNLGTAAIVRPIFPPSTPLTDATVVDIRPAFPPAEPLTTRPVSVPPEDPKTTACSFRPNA</sequence>
<organism evidence="3 4">
    <name type="scientific">Elsinoe australis</name>
    <dbReference type="NCBI Taxonomy" id="40998"/>
    <lineage>
        <taxon>Eukaryota</taxon>
        <taxon>Fungi</taxon>
        <taxon>Dikarya</taxon>
        <taxon>Ascomycota</taxon>
        <taxon>Pezizomycotina</taxon>
        <taxon>Dothideomycetes</taxon>
        <taxon>Dothideomycetidae</taxon>
        <taxon>Myriangiales</taxon>
        <taxon>Elsinoaceae</taxon>
        <taxon>Elsinoe</taxon>
    </lineage>
</organism>
<accession>A0A4U7APA9</accession>
<evidence type="ECO:0000256" key="1">
    <source>
        <dbReference type="SAM" id="Coils"/>
    </source>
</evidence>
<dbReference type="Proteomes" id="UP000308133">
    <property type="component" value="Unassembled WGS sequence"/>
</dbReference>
<reference evidence="3 4" key="1">
    <citation type="submission" date="2018-02" db="EMBL/GenBank/DDBJ databases">
        <title>Draft genome sequences of Elsinoe sp., causing black scab on jojoba.</title>
        <authorList>
            <person name="Stodart B."/>
            <person name="Jeffress S."/>
            <person name="Ash G."/>
            <person name="Arun Chinnappa K."/>
        </authorList>
    </citation>
    <scope>NUCLEOTIDE SEQUENCE [LARGE SCALE GENOMIC DNA]</scope>
    <source>
        <strain evidence="3 4">Hillstone_2</strain>
    </source>
</reference>
<gene>
    <name evidence="3" type="ORF">C1H76_7937</name>
</gene>
<feature type="coiled-coil region" evidence="1">
    <location>
        <begin position="47"/>
        <end position="74"/>
    </location>
</feature>
<dbReference type="EMBL" id="PTQR01000106">
    <property type="protein sequence ID" value="TKX19739.1"/>
    <property type="molecule type" value="Genomic_DNA"/>
</dbReference>
<name>A0A4U7APA9_9PEZI</name>
<comment type="caution">
    <text evidence="3">The sequence shown here is derived from an EMBL/GenBank/DDBJ whole genome shotgun (WGS) entry which is preliminary data.</text>
</comment>